<dbReference type="GO" id="GO:0003700">
    <property type="term" value="F:DNA-binding transcription factor activity"/>
    <property type="evidence" value="ECO:0007669"/>
    <property type="project" value="InterPro"/>
</dbReference>
<keyword evidence="7" id="KW-1185">Reference proteome</keyword>
<evidence type="ECO:0000313" key="7">
    <source>
        <dbReference type="Proteomes" id="UP000002892"/>
    </source>
</evidence>
<reference evidence="6 7" key="1">
    <citation type="journal article" date="2012" name="J. Bacteriol.">
        <title>Complete genome sequences of Desulfosporosinus orientis DSM765T, Desulfosporosinus youngiae DSM17734T, Desulfosporosinus meridiei DSM13257T, and Desulfosporosinus acidiphilus DSM22704T.</title>
        <authorList>
            <person name="Pester M."/>
            <person name="Brambilla E."/>
            <person name="Alazard D."/>
            <person name="Rattei T."/>
            <person name="Weinmaier T."/>
            <person name="Han J."/>
            <person name="Lucas S."/>
            <person name="Lapidus A."/>
            <person name="Cheng J.F."/>
            <person name="Goodwin L."/>
            <person name="Pitluck S."/>
            <person name="Peters L."/>
            <person name="Ovchinnikova G."/>
            <person name="Teshima H."/>
            <person name="Detter J.C."/>
            <person name="Han C.S."/>
            <person name="Tapia R."/>
            <person name="Land M.L."/>
            <person name="Hauser L."/>
            <person name="Kyrpides N.C."/>
            <person name="Ivanova N.N."/>
            <person name="Pagani I."/>
            <person name="Huntmann M."/>
            <person name="Wei C.L."/>
            <person name="Davenport K.W."/>
            <person name="Daligault H."/>
            <person name="Chain P.S."/>
            <person name="Chen A."/>
            <person name="Mavromatis K."/>
            <person name="Markowitz V."/>
            <person name="Szeto E."/>
            <person name="Mikhailova N."/>
            <person name="Pati A."/>
            <person name="Wagner M."/>
            <person name="Woyke T."/>
            <person name="Ollivier B."/>
            <person name="Klenk H.P."/>
            <person name="Spring S."/>
            <person name="Loy A."/>
        </authorList>
    </citation>
    <scope>NUCLEOTIDE SEQUENCE [LARGE SCALE GENOMIC DNA]</scope>
    <source>
        <strain evidence="7">DSM 22704 / JCM 16185 / SJ4</strain>
    </source>
</reference>
<dbReference type="InterPro" id="IPR047057">
    <property type="entry name" value="MerR_fam"/>
</dbReference>
<dbReference type="InterPro" id="IPR009061">
    <property type="entry name" value="DNA-bd_dom_put_sf"/>
</dbReference>
<dbReference type="PROSITE" id="PS50937">
    <property type="entry name" value="HTH_MERR_2"/>
    <property type="match status" value="1"/>
</dbReference>
<evidence type="ECO:0000313" key="6">
    <source>
        <dbReference type="EMBL" id="AFM42135.1"/>
    </source>
</evidence>
<dbReference type="Gene3D" id="1.10.1660.10">
    <property type="match status" value="1"/>
</dbReference>
<dbReference type="KEGG" id="dai:Desaci_3234"/>
<dbReference type="STRING" id="646529.Desaci_3234"/>
<keyword evidence="3" id="KW-0238">DNA-binding</keyword>
<protein>
    <submittedName>
        <fullName evidence="6">Putative transcriptional regulator</fullName>
    </submittedName>
</protein>
<organism evidence="6 7">
    <name type="scientific">Desulfosporosinus acidiphilus (strain DSM 22704 / JCM 16185 / SJ4)</name>
    <dbReference type="NCBI Taxonomy" id="646529"/>
    <lineage>
        <taxon>Bacteria</taxon>
        <taxon>Bacillati</taxon>
        <taxon>Bacillota</taxon>
        <taxon>Clostridia</taxon>
        <taxon>Eubacteriales</taxon>
        <taxon>Desulfitobacteriaceae</taxon>
        <taxon>Desulfosporosinus</taxon>
    </lineage>
</organism>
<dbReference type="SUPFAM" id="SSF46955">
    <property type="entry name" value="Putative DNA-binding domain"/>
    <property type="match status" value="1"/>
</dbReference>
<dbReference type="GO" id="GO:0003677">
    <property type="term" value="F:DNA binding"/>
    <property type="evidence" value="ECO:0007669"/>
    <property type="project" value="UniProtKB-KW"/>
</dbReference>
<keyword evidence="2" id="KW-0805">Transcription regulation</keyword>
<dbReference type="InterPro" id="IPR000551">
    <property type="entry name" value="MerR-type_HTH_dom"/>
</dbReference>
<name>I4D8L1_DESAJ</name>
<dbReference type="PANTHER" id="PTHR30204:SF69">
    <property type="entry name" value="MERR-FAMILY TRANSCRIPTIONAL REGULATOR"/>
    <property type="match status" value="1"/>
</dbReference>
<proteinExistence type="predicted"/>
<sequence length="333" mass="38763">MFLYVYRPAYCDWNAFICQYTTSSFNRLHSERVDKKIRICSCEELQKTPIDFPLQWRVYTASKGGEVMYKISEFSKITNLTVKTLRYYDEENILKPSYRAENAYRYYDDNDFERAKVVILLRNLDFSISEIRDIMANCDCHNDLSYYLSEKQEMIAEQINKGKELINKIDLYLQPKKMEVSCMNYKIELKEFNALTVAAIRFKGKYSDVGKYIGVIYQEAKGKTSGEPFCCYYDDEFKEEADIELCVPTKGMVAGKKIDSKQLPKIRAICTMHVGTYETLNLAYKAVLDYAKEHSLNCILPSREIYHKGPGLVFKGNPNKYVTEIVIPIEQEG</sequence>
<dbReference type="eggNOG" id="COG4978">
    <property type="taxonomic scope" value="Bacteria"/>
</dbReference>
<dbReference type="InterPro" id="IPR010499">
    <property type="entry name" value="AraC_E-bd"/>
</dbReference>
<dbReference type="CDD" id="cd01106">
    <property type="entry name" value="HTH_TipAL-Mta"/>
    <property type="match status" value="1"/>
</dbReference>
<dbReference type="AlphaFoldDB" id="I4D8L1"/>
<dbReference type="Gene3D" id="3.20.80.10">
    <property type="entry name" value="Regulatory factor, effector binding domain"/>
    <property type="match status" value="1"/>
</dbReference>
<dbReference type="Pfam" id="PF13411">
    <property type="entry name" value="MerR_1"/>
    <property type="match status" value="1"/>
</dbReference>
<keyword evidence="4" id="KW-0804">Transcription</keyword>
<feature type="domain" description="HTH merR-type" evidence="5">
    <location>
        <begin position="68"/>
        <end position="137"/>
    </location>
</feature>
<evidence type="ECO:0000256" key="4">
    <source>
        <dbReference type="ARBA" id="ARBA00023163"/>
    </source>
</evidence>
<dbReference type="SMART" id="SM00871">
    <property type="entry name" value="AraC_E_bind"/>
    <property type="match status" value="1"/>
</dbReference>
<dbReference type="Pfam" id="PF06445">
    <property type="entry name" value="GyrI-like"/>
    <property type="match status" value="1"/>
</dbReference>
<keyword evidence="1" id="KW-0678">Repressor</keyword>
<gene>
    <name evidence="6" type="ordered locus">Desaci_3234</name>
</gene>
<evidence type="ECO:0000256" key="3">
    <source>
        <dbReference type="ARBA" id="ARBA00023125"/>
    </source>
</evidence>
<evidence type="ECO:0000256" key="1">
    <source>
        <dbReference type="ARBA" id="ARBA00022491"/>
    </source>
</evidence>
<dbReference type="InterPro" id="IPR029442">
    <property type="entry name" value="GyrI-like"/>
</dbReference>
<dbReference type="InterPro" id="IPR011256">
    <property type="entry name" value="Reg_factor_effector_dom_sf"/>
</dbReference>
<dbReference type="PANTHER" id="PTHR30204">
    <property type="entry name" value="REDOX-CYCLING DRUG-SENSING TRANSCRIPTIONAL ACTIVATOR SOXR"/>
    <property type="match status" value="1"/>
</dbReference>
<dbReference type="Proteomes" id="UP000002892">
    <property type="component" value="Chromosome"/>
</dbReference>
<dbReference type="PROSITE" id="PS00552">
    <property type="entry name" value="HTH_MERR_1"/>
    <property type="match status" value="1"/>
</dbReference>
<dbReference type="eggNOG" id="COG0789">
    <property type="taxonomic scope" value="Bacteria"/>
</dbReference>
<accession>I4D8L1</accession>
<dbReference type="SUPFAM" id="SSF55136">
    <property type="entry name" value="Probable bacterial effector-binding domain"/>
    <property type="match status" value="1"/>
</dbReference>
<dbReference type="SMART" id="SM00422">
    <property type="entry name" value="HTH_MERR"/>
    <property type="match status" value="1"/>
</dbReference>
<evidence type="ECO:0000259" key="5">
    <source>
        <dbReference type="PROSITE" id="PS50937"/>
    </source>
</evidence>
<evidence type="ECO:0000256" key="2">
    <source>
        <dbReference type="ARBA" id="ARBA00023015"/>
    </source>
</evidence>
<dbReference type="EMBL" id="CP003639">
    <property type="protein sequence ID" value="AFM42135.1"/>
    <property type="molecule type" value="Genomic_DNA"/>
</dbReference>
<dbReference type="HOGENOM" id="CLU_065103_2_2_9"/>